<reference evidence="2" key="1">
    <citation type="journal article" date="2020" name="Stud. Mycol.">
        <title>101 Dothideomycetes genomes: a test case for predicting lifestyles and emergence of pathogens.</title>
        <authorList>
            <person name="Haridas S."/>
            <person name="Albert R."/>
            <person name="Binder M."/>
            <person name="Bloem J."/>
            <person name="Labutti K."/>
            <person name="Salamov A."/>
            <person name="Andreopoulos B."/>
            <person name="Baker S."/>
            <person name="Barry K."/>
            <person name="Bills G."/>
            <person name="Bluhm B."/>
            <person name="Cannon C."/>
            <person name="Castanera R."/>
            <person name="Culley D."/>
            <person name="Daum C."/>
            <person name="Ezra D."/>
            <person name="Gonzalez J."/>
            <person name="Henrissat B."/>
            <person name="Kuo A."/>
            <person name="Liang C."/>
            <person name="Lipzen A."/>
            <person name="Lutzoni F."/>
            <person name="Magnuson J."/>
            <person name="Mondo S."/>
            <person name="Nolan M."/>
            <person name="Ohm R."/>
            <person name="Pangilinan J."/>
            <person name="Park H.-J."/>
            <person name="Ramirez L."/>
            <person name="Alfaro M."/>
            <person name="Sun H."/>
            <person name="Tritt A."/>
            <person name="Yoshinaga Y."/>
            <person name="Zwiers L.-H."/>
            <person name="Turgeon B."/>
            <person name="Goodwin S."/>
            <person name="Spatafora J."/>
            <person name="Crous P."/>
            <person name="Grigoriev I."/>
        </authorList>
    </citation>
    <scope>NUCLEOTIDE SEQUENCE</scope>
    <source>
        <strain evidence="2">ATCC 36951</strain>
    </source>
</reference>
<feature type="region of interest" description="Disordered" evidence="1">
    <location>
        <begin position="1"/>
        <end position="177"/>
    </location>
</feature>
<dbReference type="AlphaFoldDB" id="A0A6A6C792"/>
<evidence type="ECO:0000256" key="1">
    <source>
        <dbReference type="SAM" id="MobiDB-lite"/>
    </source>
</evidence>
<dbReference type="GeneID" id="54567067"/>
<feature type="compositionally biased region" description="Low complexity" evidence="1">
    <location>
        <begin position="46"/>
        <end position="67"/>
    </location>
</feature>
<protein>
    <submittedName>
        <fullName evidence="2">Uncharacterized protein</fullName>
    </submittedName>
</protein>
<gene>
    <name evidence="2" type="ORF">M409DRAFT_58016</name>
</gene>
<evidence type="ECO:0000313" key="3">
    <source>
        <dbReference type="Proteomes" id="UP000799537"/>
    </source>
</evidence>
<keyword evidence="3" id="KW-1185">Reference proteome</keyword>
<proteinExistence type="predicted"/>
<dbReference type="Proteomes" id="UP000799537">
    <property type="component" value="Unassembled WGS sequence"/>
</dbReference>
<dbReference type="RefSeq" id="XP_033663873.1">
    <property type="nucleotide sequence ID" value="XM_033813795.1"/>
</dbReference>
<sequence length="177" mass="18531">MARSQTNALHPSNQRKQATHPPNAPTHADPPRPHTNPSPKTKSAKTNPNPSPAGSTPAASASTASNPDTSGISAGRCACTVGVESTPRRKGVRERQGVRSWRGRGGCFMGWGWRRGRGGRWGGDVKGEVEKGKGDGDLERGDEGSMKGEDGEGEKGKGKGANQQGDVKKVGDAERGR</sequence>
<name>A0A6A6C792_ZASCE</name>
<feature type="compositionally biased region" description="Basic and acidic residues" evidence="1">
    <location>
        <begin position="123"/>
        <end position="157"/>
    </location>
</feature>
<dbReference type="EMBL" id="ML993611">
    <property type="protein sequence ID" value="KAF2162984.1"/>
    <property type="molecule type" value="Genomic_DNA"/>
</dbReference>
<feature type="compositionally biased region" description="Polar residues" evidence="1">
    <location>
        <begin position="35"/>
        <end position="45"/>
    </location>
</feature>
<feature type="compositionally biased region" description="Polar residues" evidence="1">
    <location>
        <begin position="1"/>
        <end position="16"/>
    </location>
</feature>
<accession>A0A6A6C792</accession>
<organism evidence="2 3">
    <name type="scientific">Zasmidium cellare ATCC 36951</name>
    <dbReference type="NCBI Taxonomy" id="1080233"/>
    <lineage>
        <taxon>Eukaryota</taxon>
        <taxon>Fungi</taxon>
        <taxon>Dikarya</taxon>
        <taxon>Ascomycota</taxon>
        <taxon>Pezizomycotina</taxon>
        <taxon>Dothideomycetes</taxon>
        <taxon>Dothideomycetidae</taxon>
        <taxon>Mycosphaerellales</taxon>
        <taxon>Mycosphaerellaceae</taxon>
        <taxon>Zasmidium</taxon>
    </lineage>
</organism>
<evidence type="ECO:0000313" key="2">
    <source>
        <dbReference type="EMBL" id="KAF2162984.1"/>
    </source>
</evidence>
<feature type="compositionally biased region" description="Basic and acidic residues" evidence="1">
    <location>
        <begin position="166"/>
        <end position="177"/>
    </location>
</feature>